<gene>
    <name evidence="2" type="ORF">BSL78_21197</name>
</gene>
<dbReference type="EMBL" id="MRZV01000974">
    <property type="protein sequence ID" value="PIK41948.1"/>
    <property type="molecule type" value="Genomic_DNA"/>
</dbReference>
<evidence type="ECO:0000313" key="3">
    <source>
        <dbReference type="Proteomes" id="UP000230750"/>
    </source>
</evidence>
<comment type="caution">
    <text evidence="2">The sequence shown here is derived from an EMBL/GenBank/DDBJ whole genome shotgun (WGS) entry which is preliminary data.</text>
</comment>
<dbReference type="PANTHER" id="PTHR35617">
    <property type="entry name" value="PHAGE_INTEGRASE DOMAIN-CONTAINING PROTEIN"/>
    <property type="match status" value="1"/>
</dbReference>
<organism evidence="2 3">
    <name type="scientific">Stichopus japonicus</name>
    <name type="common">Sea cucumber</name>
    <dbReference type="NCBI Taxonomy" id="307972"/>
    <lineage>
        <taxon>Eukaryota</taxon>
        <taxon>Metazoa</taxon>
        <taxon>Echinodermata</taxon>
        <taxon>Eleutherozoa</taxon>
        <taxon>Echinozoa</taxon>
        <taxon>Holothuroidea</taxon>
        <taxon>Aspidochirotacea</taxon>
        <taxon>Aspidochirotida</taxon>
        <taxon>Stichopodidae</taxon>
        <taxon>Apostichopus</taxon>
    </lineage>
</organism>
<protein>
    <submittedName>
        <fullName evidence="2">Uncharacterized protein</fullName>
    </submittedName>
</protein>
<feature type="region of interest" description="Disordered" evidence="1">
    <location>
        <begin position="167"/>
        <end position="194"/>
    </location>
</feature>
<dbReference type="PANTHER" id="PTHR35617:SF3">
    <property type="entry name" value="CORE-BINDING (CB) DOMAIN-CONTAINING PROTEIN"/>
    <property type="match status" value="1"/>
</dbReference>
<name>A0A2G8K1R4_STIJA</name>
<evidence type="ECO:0000313" key="2">
    <source>
        <dbReference type="EMBL" id="PIK41948.1"/>
    </source>
</evidence>
<keyword evidence="3" id="KW-1185">Reference proteome</keyword>
<evidence type="ECO:0000256" key="1">
    <source>
        <dbReference type="SAM" id="MobiDB-lite"/>
    </source>
</evidence>
<accession>A0A2G8K1R4</accession>
<dbReference type="Proteomes" id="UP000230750">
    <property type="component" value="Unassembled WGS sequence"/>
</dbReference>
<proteinExistence type="predicted"/>
<dbReference type="AlphaFoldDB" id="A0A2G8K1R4"/>
<sequence length="194" mass="21598">MSAIAAIHSGFRDVSSVCTLPQLLALPWGMANRRPPRHKLLPAWSINGFLNYQVRPTLKPMDTCPIKELNIKTLLLVAAGWQEEVLSTRLSTAEWHIRFDKQNVRLVPDPMFFAKNLTLAVIPENICLPKLSLSSDPRRVSYLYNTKGQKRSQALFVLPTIPHSTAQRHARQVVGAGDPAPREGGSTGPGPRYQ</sequence>
<dbReference type="OrthoDB" id="6769862at2759"/>
<reference evidence="2 3" key="1">
    <citation type="journal article" date="2017" name="PLoS Biol.">
        <title>The sea cucumber genome provides insights into morphological evolution and visceral regeneration.</title>
        <authorList>
            <person name="Zhang X."/>
            <person name="Sun L."/>
            <person name="Yuan J."/>
            <person name="Sun Y."/>
            <person name="Gao Y."/>
            <person name="Zhang L."/>
            <person name="Li S."/>
            <person name="Dai H."/>
            <person name="Hamel J.F."/>
            <person name="Liu C."/>
            <person name="Yu Y."/>
            <person name="Liu S."/>
            <person name="Lin W."/>
            <person name="Guo K."/>
            <person name="Jin S."/>
            <person name="Xu P."/>
            <person name="Storey K.B."/>
            <person name="Huan P."/>
            <person name="Zhang T."/>
            <person name="Zhou Y."/>
            <person name="Zhang J."/>
            <person name="Lin C."/>
            <person name="Li X."/>
            <person name="Xing L."/>
            <person name="Huo D."/>
            <person name="Sun M."/>
            <person name="Wang L."/>
            <person name="Mercier A."/>
            <person name="Li F."/>
            <person name="Yang H."/>
            <person name="Xiang J."/>
        </authorList>
    </citation>
    <scope>NUCLEOTIDE SEQUENCE [LARGE SCALE GENOMIC DNA]</scope>
    <source>
        <strain evidence="2">Shaxun</strain>
        <tissue evidence="2">Muscle</tissue>
    </source>
</reference>